<dbReference type="Proteomes" id="UP001229421">
    <property type="component" value="Unassembled WGS sequence"/>
</dbReference>
<keyword evidence="3" id="KW-1185">Reference proteome</keyword>
<proteinExistence type="predicted"/>
<evidence type="ECO:0000313" key="3">
    <source>
        <dbReference type="Proteomes" id="UP001229421"/>
    </source>
</evidence>
<keyword evidence="1" id="KW-0812">Transmembrane</keyword>
<keyword evidence="1" id="KW-0472">Membrane</keyword>
<accession>A0AAD8KYR0</accession>
<name>A0AAD8KYR0_TARER</name>
<reference evidence="2" key="1">
    <citation type="journal article" date="2023" name="bioRxiv">
        <title>Improved chromosome-level genome assembly for marigold (Tagetes erecta).</title>
        <authorList>
            <person name="Jiang F."/>
            <person name="Yuan L."/>
            <person name="Wang S."/>
            <person name="Wang H."/>
            <person name="Xu D."/>
            <person name="Wang A."/>
            <person name="Fan W."/>
        </authorList>
    </citation>
    <scope>NUCLEOTIDE SEQUENCE</scope>
    <source>
        <strain evidence="2">WSJ</strain>
        <tissue evidence="2">Leaf</tissue>
    </source>
</reference>
<organism evidence="2 3">
    <name type="scientific">Tagetes erecta</name>
    <name type="common">African marigold</name>
    <dbReference type="NCBI Taxonomy" id="13708"/>
    <lineage>
        <taxon>Eukaryota</taxon>
        <taxon>Viridiplantae</taxon>
        <taxon>Streptophyta</taxon>
        <taxon>Embryophyta</taxon>
        <taxon>Tracheophyta</taxon>
        <taxon>Spermatophyta</taxon>
        <taxon>Magnoliopsida</taxon>
        <taxon>eudicotyledons</taxon>
        <taxon>Gunneridae</taxon>
        <taxon>Pentapetalae</taxon>
        <taxon>asterids</taxon>
        <taxon>campanulids</taxon>
        <taxon>Asterales</taxon>
        <taxon>Asteraceae</taxon>
        <taxon>Asteroideae</taxon>
        <taxon>Heliantheae alliance</taxon>
        <taxon>Tageteae</taxon>
        <taxon>Tagetes</taxon>
    </lineage>
</organism>
<dbReference type="EMBL" id="JAUHHV010000002">
    <property type="protein sequence ID" value="KAK1432224.1"/>
    <property type="molecule type" value="Genomic_DNA"/>
</dbReference>
<evidence type="ECO:0000313" key="2">
    <source>
        <dbReference type="EMBL" id="KAK1432224.1"/>
    </source>
</evidence>
<gene>
    <name evidence="2" type="ORF">QVD17_09118</name>
</gene>
<comment type="caution">
    <text evidence="2">The sequence shown here is derived from an EMBL/GenBank/DDBJ whole genome shotgun (WGS) entry which is preliminary data.</text>
</comment>
<evidence type="ECO:0000256" key="1">
    <source>
        <dbReference type="SAM" id="Phobius"/>
    </source>
</evidence>
<keyword evidence="1" id="KW-1133">Transmembrane helix</keyword>
<protein>
    <submittedName>
        <fullName evidence="2">Uncharacterized protein</fullName>
    </submittedName>
</protein>
<feature type="transmembrane region" description="Helical" evidence="1">
    <location>
        <begin position="15"/>
        <end position="35"/>
    </location>
</feature>
<dbReference type="AlphaFoldDB" id="A0AAD8KYR0"/>
<sequence>MFERANSYLWNEHIYIIRTFFSGCGSVVSVIRILTPFIRIMSYKRLSEIEEGQEAEPIEIRVIKNGSHITKKRKGLQTQDTYSLMSIGMQLRHYRGN</sequence>